<dbReference type="KEGG" id="ehx:EMIHUDRAFT_438761"/>
<organism evidence="3 4">
    <name type="scientific">Emiliania huxleyi (strain CCMP1516)</name>
    <dbReference type="NCBI Taxonomy" id="280463"/>
    <lineage>
        <taxon>Eukaryota</taxon>
        <taxon>Haptista</taxon>
        <taxon>Haptophyta</taxon>
        <taxon>Prymnesiophyceae</taxon>
        <taxon>Isochrysidales</taxon>
        <taxon>Noelaerhabdaceae</taxon>
        <taxon>Emiliania</taxon>
    </lineage>
</organism>
<feature type="compositionally biased region" description="Polar residues" evidence="2">
    <location>
        <begin position="234"/>
        <end position="251"/>
    </location>
</feature>
<evidence type="ECO:0008006" key="5">
    <source>
        <dbReference type="Google" id="ProtNLM"/>
    </source>
</evidence>
<dbReference type="GeneID" id="17252283"/>
<evidence type="ECO:0000313" key="4">
    <source>
        <dbReference type="Proteomes" id="UP000013827"/>
    </source>
</evidence>
<keyword evidence="1" id="KW-0175">Coiled coil</keyword>
<dbReference type="EnsemblProtists" id="EOD06081">
    <property type="protein sequence ID" value="EOD06081"/>
    <property type="gene ID" value="EMIHUDRAFT_438761"/>
</dbReference>
<dbReference type="KEGG" id="ehx:EMIHUDRAFT_434872"/>
<evidence type="ECO:0000313" key="3">
    <source>
        <dbReference type="EnsemblProtists" id="EOD27731"/>
    </source>
</evidence>
<dbReference type="RefSeq" id="XP_005780160.1">
    <property type="nucleotide sequence ID" value="XM_005780103.1"/>
</dbReference>
<dbReference type="PaxDb" id="2903-EOD06081"/>
<dbReference type="HOGENOM" id="CLU_817425_0_0_1"/>
<feature type="region of interest" description="Disordered" evidence="2">
    <location>
        <begin position="227"/>
        <end position="251"/>
    </location>
</feature>
<dbReference type="EnsemblProtists" id="EOD27731">
    <property type="protein sequence ID" value="EOD27731"/>
    <property type="gene ID" value="EMIHUDRAFT_434872"/>
</dbReference>
<evidence type="ECO:0000256" key="2">
    <source>
        <dbReference type="SAM" id="MobiDB-lite"/>
    </source>
</evidence>
<dbReference type="AlphaFoldDB" id="A0A0D3JW46"/>
<reference evidence="4" key="1">
    <citation type="journal article" date="2013" name="Nature">
        <title>Pan genome of the phytoplankton Emiliania underpins its global distribution.</title>
        <authorList>
            <person name="Read B.A."/>
            <person name="Kegel J."/>
            <person name="Klute M.J."/>
            <person name="Kuo A."/>
            <person name="Lefebvre S.C."/>
            <person name="Maumus F."/>
            <person name="Mayer C."/>
            <person name="Miller J."/>
            <person name="Monier A."/>
            <person name="Salamov A."/>
            <person name="Young J."/>
            <person name="Aguilar M."/>
            <person name="Claverie J.M."/>
            <person name="Frickenhaus S."/>
            <person name="Gonzalez K."/>
            <person name="Herman E.K."/>
            <person name="Lin Y.C."/>
            <person name="Napier J."/>
            <person name="Ogata H."/>
            <person name="Sarno A.F."/>
            <person name="Shmutz J."/>
            <person name="Schroeder D."/>
            <person name="de Vargas C."/>
            <person name="Verret F."/>
            <person name="von Dassow P."/>
            <person name="Valentin K."/>
            <person name="Van de Peer Y."/>
            <person name="Wheeler G."/>
            <person name="Dacks J.B."/>
            <person name="Delwiche C.F."/>
            <person name="Dyhrman S.T."/>
            <person name="Glockner G."/>
            <person name="John U."/>
            <person name="Richards T."/>
            <person name="Worden A.Z."/>
            <person name="Zhang X."/>
            <person name="Grigoriev I.V."/>
            <person name="Allen A.E."/>
            <person name="Bidle K."/>
            <person name="Borodovsky M."/>
            <person name="Bowler C."/>
            <person name="Brownlee C."/>
            <person name="Cock J.M."/>
            <person name="Elias M."/>
            <person name="Gladyshev V.N."/>
            <person name="Groth M."/>
            <person name="Guda C."/>
            <person name="Hadaegh A."/>
            <person name="Iglesias-Rodriguez M.D."/>
            <person name="Jenkins J."/>
            <person name="Jones B.M."/>
            <person name="Lawson T."/>
            <person name="Leese F."/>
            <person name="Lindquist E."/>
            <person name="Lobanov A."/>
            <person name="Lomsadze A."/>
            <person name="Malik S.B."/>
            <person name="Marsh M.E."/>
            <person name="Mackinder L."/>
            <person name="Mock T."/>
            <person name="Mueller-Roeber B."/>
            <person name="Pagarete A."/>
            <person name="Parker M."/>
            <person name="Probert I."/>
            <person name="Quesneville H."/>
            <person name="Raines C."/>
            <person name="Rensing S.A."/>
            <person name="Riano-Pachon D.M."/>
            <person name="Richier S."/>
            <person name="Rokitta S."/>
            <person name="Shiraiwa Y."/>
            <person name="Soanes D.M."/>
            <person name="van der Giezen M."/>
            <person name="Wahlund T.M."/>
            <person name="Williams B."/>
            <person name="Wilson W."/>
            <person name="Wolfe G."/>
            <person name="Wurch L.L."/>
        </authorList>
    </citation>
    <scope>NUCLEOTIDE SEQUENCE</scope>
</reference>
<feature type="coiled-coil region" evidence="1">
    <location>
        <begin position="98"/>
        <end position="132"/>
    </location>
</feature>
<protein>
    <recommendedName>
        <fullName evidence="5">Ig-like domain-containing protein</fullName>
    </recommendedName>
</protein>
<dbReference type="GeneID" id="17273277"/>
<dbReference type="Proteomes" id="UP000013827">
    <property type="component" value="Unassembled WGS sequence"/>
</dbReference>
<evidence type="ECO:0000256" key="1">
    <source>
        <dbReference type="SAM" id="Coils"/>
    </source>
</evidence>
<reference evidence="3" key="2">
    <citation type="submission" date="2024-10" db="UniProtKB">
        <authorList>
            <consortium name="EnsemblProtists"/>
        </authorList>
    </citation>
    <scope>IDENTIFICATION</scope>
</reference>
<sequence>MKSMLRPRVADLEESTMPLPTLSSRNSFSGTFIKRASFSEPPPELSSSRPPVTVMLAAVLTAIATAGTCVYAVRASAVAASEVRSDLDRLQRSVADLVAAQSRQREVLQQQLAALQSQQVEHRKELAEQRKEIAGAPSALAARLAPTLEKITRGLEEAGESEGDAASELAPIGRLVDSIDQKVLSLDRRVFERLEAIEGLVQRTGADSSIAVERAAQGAAAATAARAERGWSVGSRSEQQPQTPASSSSGTVQVTFRVMGGSSHTGAKLYWLGQGPRADGNYSEVYYSEIPRGMQSEATTRPGECWRARDAEDNTPLLDAKFLDDVFCATIEPMQEAIIM</sequence>
<accession>A0A0D3JW46</accession>
<keyword evidence="4" id="KW-1185">Reference proteome</keyword>
<dbReference type="RefSeq" id="XP_005758510.1">
    <property type="nucleotide sequence ID" value="XM_005758453.1"/>
</dbReference>
<proteinExistence type="predicted"/>
<name>A0A0D3JW46_EMIH1</name>